<reference evidence="1 2" key="1">
    <citation type="journal article" date="2018" name="Int. J. Syst. Evol. Microbiol.">
        <title>Lactobacillus bambusae sp. nov., isolated from a traditional fermented Ma-bamboo shoots of Taiwan.</title>
        <authorList>
            <person name="Wang L.-T."/>
        </authorList>
    </citation>
    <scope>NUCLEOTIDE SEQUENCE [LARGE SCALE GENOMIC DNA]</scope>
    <source>
        <strain evidence="1 2">BS-W1</strain>
    </source>
</reference>
<proteinExistence type="predicted"/>
<gene>
    <name evidence="1" type="ORF">DCM90_02055</name>
</gene>
<dbReference type="AlphaFoldDB" id="A0A2V1N116"/>
<name>A0A2V1N116_9LACO</name>
<evidence type="ECO:0000313" key="2">
    <source>
        <dbReference type="Proteomes" id="UP000245080"/>
    </source>
</evidence>
<protein>
    <submittedName>
        <fullName evidence="1">Uncharacterized protein</fullName>
    </submittedName>
</protein>
<accession>A0A2V1N116</accession>
<dbReference type="OrthoDB" id="9929813at2"/>
<sequence length="89" mass="10455">MPVSELERLKQENAELRARLDESQKIPVWPVLREEIRQYCLGKDKSWPLQNAIYTVLRYNLNLPNINGINSTNIDQARETFEMLKKLIG</sequence>
<comment type="caution">
    <text evidence="1">The sequence shown here is derived from an EMBL/GenBank/DDBJ whole genome shotgun (WGS) entry which is preliminary data.</text>
</comment>
<keyword evidence="2" id="KW-1185">Reference proteome</keyword>
<dbReference type="Proteomes" id="UP000245080">
    <property type="component" value="Unassembled WGS sequence"/>
</dbReference>
<dbReference type="EMBL" id="QCXQ01000001">
    <property type="protein sequence ID" value="PWG00981.1"/>
    <property type="molecule type" value="Genomic_DNA"/>
</dbReference>
<organism evidence="1 2">
    <name type="scientific">Levilactobacillus bambusae</name>
    <dbReference type="NCBI Taxonomy" id="2024736"/>
    <lineage>
        <taxon>Bacteria</taxon>
        <taxon>Bacillati</taxon>
        <taxon>Bacillota</taxon>
        <taxon>Bacilli</taxon>
        <taxon>Lactobacillales</taxon>
        <taxon>Lactobacillaceae</taxon>
        <taxon>Levilactobacillus</taxon>
    </lineage>
</organism>
<evidence type="ECO:0000313" key="1">
    <source>
        <dbReference type="EMBL" id="PWG00981.1"/>
    </source>
</evidence>
<dbReference type="RefSeq" id="WP_109249694.1">
    <property type="nucleotide sequence ID" value="NZ_QCXQ01000001.1"/>
</dbReference>